<evidence type="ECO:0000313" key="3">
    <source>
        <dbReference type="Proteomes" id="UP000295626"/>
    </source>
</evidence>
<keyword evidence="1" id="KW-0472">Membrane</keyword>
<dbReference type="Proteomes" id="UP000295626">
    <property type="component" value="Unassembled WGS sequence"/>
</dbReference>
<organism evidence="2 3">
    <name type="scientific">Micromonospora fluostatini</name>
    <dbReference type="NCBI Taxonomy" id="1629071"/>
    <lineage>
        <taxon>Bacteria</taxon>
        <taxon>Bacillati</taxon>
        <taxon>Actinomycetota</taxon>
        <taxon>Actinomycetes</taxon>
        <taxon>Micromonosporales</taxon>
        <taxon>Micromonosporaceae</taxon>
        <taxon>Micromonospora</taxon>
    </lineage>
</organism>
<comment type="caution">
    <text evidence="2">The sequence shown here is derived from an EMBL/GenBank/DDBJ whole genome shotgun (WGS) entry which is preliminary data.</text>
</comment>
<evidence type="ECO:0000313" key="2">
    <source>
        <dbReference type="EMBL" id="TDC00069.1"/>
    </source>
</evidence>
<dbReference type="EMBL" id="SMKE01000127">
    <property type="protein sequence ID" value="TDC00069.1"/>
    <property type="molecule type" value="Genomic_DNA"/>
</dbReference>
<sequence length="202" mass="21294">MLGQAQSPLVSGDRAGKLLRHRWLAFLTGGLIAGSVVPALFVALAASLLDVTGVPMEIRSSALLGALLVFLAFDVAAARRGGPSWLGFSRQTPARFGHTFRRADNTALVWGLDIGTGVSTFRMTSATWLGLAAVFLGLVPALVSLFYGIGLAVILVVYILRKGDSPVLESLPRHILVLHGLQKLYIIVTAALALVLAVTVIA</sequence>
<evidence type="ECO:0000256" key="1">
    <source>
        <dbReference type="SAM" id="Phobius"/>
    </source>
</evidence>
<proteinExistence type="predicted"/>
<protein>
    <submittedName>
        <fullName evidence="2">Uncharacterized protein</fullName>
    </submittedName>
</protein>
<feature type="transmembrane region" description="Helical" evidence="1">
    <location>
        <begin position="128"/>
        <end position="160"/>
    </location>
</feature>
<reference evidence="2 3" key="1">
    <citation type="submission" date="2019-02" db="EMBL/GenBank/DDBJ databases">
        <title>Draft genome sequences of novel Actinobacteria.</title>
        <authorList>
            <person name="Sahin N."/>
            <person name="Ay H."/>
            <person name="Saygin H."/>
        </authorList>
    </citation>
    <scope>NUCLEOTIDE SEQUENCE [LARGE SCALE GENOMIC DNA]</scope>
    <source>
        <strain evidence="2 3">JCM 30529</strain>
    </source>
</reference>
<keyword evidence="3" id="KW-1185">Reference proteome</keyword>
<feature type="transmembrane region" description="Helical" evidence="1">
    <location>
        <begin position="58"/>
        <end position="77"/>
    </location>
</feature>
<keyword evidence="1" id="KW-0812">Transmembrane</keyword>
<feature type="transmembrane region" description="Helical" evidence="1">
    <location>
        <begin position="23"/>
        <end position="46"/>
    </location>
</feature>
<accession>A0ABY2DJA8</accession>
<name>A0ABY2DJA8_9ACTN</name>
<keyword evidence="1" id="KW-1133">Transmembrane helix</keyword>
<gene>
    <name evidence="2" type="ORF">E1091_05625</name>
</gene>
<feature type="transmembrane region" description="Helical" evidence="1">
    <location>
        <begin position="180"/>
        <end position="201"/>
    </location>
</feature>